<evidence type="ECO:0000313" key="1">
    <source>
        <dbReference type="EMBL" id="NKX54646.1"/>
    </source>
</evidence>
<dbReference type="AlphaFoldDB" id="A0A7X6HCU2"/>
<sequence length="148" mass="15615">MRGSDELKEILSGIFDSQIPNHGDYNLVFASAVPEPGTAGNPGPCYVLGYRWRPHELVIAPVDPAGPAAAGTPVAIDMTNLSHAVQLAGRHAAEPDPGTIEYEVGNSTGRIFRFEVAGEGVLPGSGSIEQVQDAEDFHQFMASLISMA</sequence>
<comment type="caution">
    <text evidence="1">The sequence shown here is derived from an EMBL/GenBank/DDBJ whole genome shotgun (WGS) entry which is preliminary data.</text>
</comment>
<proteinExistence type="predicted"/>
<keyword evidence="2" id="KW-1185">Reference proteome</keyword>
<dbReference type="EMBL" id="JAAZSQ010000006">
    <property type="protein sequence ID" value="NKX54646.1"/>
    <property type="molecule type" value="Genomic_DNA"/>
</dbReference>
<evidence type="ECO:0000313" key="2">
    <source>
        <dbReference type="Proteomes" id="UP000544090"/>
    </source>
</evidence>
<protein>
    <submittedName>
        <fullName evidence="1">Uncharacterized protein</fullName>
    </submittedName>
</protein>
<reference evidence="1 2" key="1">
    <citation type="submission" date="2020-04" db="EMBL/GenBank/DDBJ databases">
        <title>Arthrobacter sp. nov.</title>
        <authorList>
            <person name="Liu S."/>
        </authorList>
    </citation>
    <scope>NUCLEOTIDE SEQUENCE [LARGE SCALE GENOMIC DNA]</scope>
    <source>
        <strain evidence="1 2">E918</strain>
    </source>
</reference>
<gene>
    <name evidence="1" type="ORF">HGG74_08870</name>
</gene>
<name>A0A7X6HCU2_9MICC</name>
<organism evidence="1 2">
    <name type="scientific">Arthrobacter mobilis</name>
    <dbReference type="NCBI Taxonomy" id="2724944"/>
    <lineage>
        <taxon>Bacteria</taxon>
        <taxon>Bacillati</taxon>
        <taxon>Actinomycetota</taxon>
        <taxon>Actinomycetes</taxon>
        <taxon>Micrococcales</taxon>
        <taxon>Micrococcaceae</taxon>
        <taxon>Arthrobacter</taxon>
    </lineage>
</organism>
<accession>A0A7X6HCU2</accession>
<dbReference type="Proteomes" id="UP000544090">
    <property type="component" value="Unassembled WGS sequence"/>
</dbReference>
<dbReference type="RefSeq" id="WP_168485983.1">
    <property type="nucleotide sequence ID" value="NZ_JAAZSQ010000006.1"/>
</dbReference>